<keyword evidence="3" id="KW-0732">Signal</keyword>
<dbReference type="PROSITE" id="PS51732">
    <property type="entry name" value="ASN_GLN_ASE_3"/>
    <property type="match status" value="1"/>
</dbReference>
<protein>
    <submittedName>
        <fullName evidence="6">Asparaginase</fullName>
    </submittedName>
</protein>
<feature type="domain" description="L-asparaginase N-terminal" evidence="4">
    <location>
        <begin position="48"/>
        <end position="238"/>
    </location>
</feature>
<dbReference type="PIRSF" id="PIRSF500176">
    <property type="entry name" value="L_ASNase"/>
    <property type="match status" value="1"/>
</dbReference>
<sequence>MKTRNTLLGILAFGVLATFPLPQLSTFANHDPARLEFFEGSIPENRPKVVHVNMGGTITSRSPHPLFYYDYGGHGNFSPSELIETVPEVNYIADIEIYNEDPIPQTDMPAAAKAVMEALAAPDVVGAVVTNGTWALEEVAYFLHLTVKSEKPVVVVGSQRPPNNYSTDAQANYFNAVRLAIDPEARGKGVMVLLNDEINSARDVTKGAIYRLQAFQSREFGPLGSTDADRVVFYRAPIRKHTYMSEFDVADFTAITDLPRVDIVYGCRGCDDVMVRAAIEAGAKGIVVAAMGDGWLIDIEDALKEAFEAGIVVVRSSRVGENRVAPWARYENIFVAGDNLTPQHARLLLALALTKTSSVQEVQSFFDEY</sequence>
<keyword evidence="2" id="KW-0378">Hydrolase</keyword>
<organism evidence="6 7">
    <name type="scientific">Thermostichus vulcanus str. 'Rupite'</name>
    <dbReference type="NCBI Taxonomy" id="2813851"/>
    <lineage>
        <taxon>Bacteria</taxon>
        <taxon>Bacillati</taxon>
        <taxon>Cyanobacteriota</taxon>
        <taxon>Cyanophyceae</taxon>
        <taxon>Thermostichales</taxon>
        <taxon>Thermostichaceae</taxon>
        <taxon>Thermostichus</taxon>
    </lineage>
</organism>
<dbReference type="InterPro" id="IPR037152">
    <property type="entry name" value="L-asparaginase_N_sf"/>
</dbReference>
<dbReference type="CDD" id="cd08964">
    <property type="entry name" value="L-asparaginase_II"/>
    <property type="match status" value="1"/>
</dbReference>
<dbReference type="Gene3D" id="3.40.50.40">
    <property type="match status" value="1"/>
</dbReference>
<dbReference type="Pfam" id="PF17763">
    <property type="entry name" value="Asparaginase_C"/>
    <property type="match status" value="1"/>
</dbReference>
<dbReference type="Pfam" id="PF00710">
    <property type="entry name" value="Asparaginase"/>
    <property type="match status" value="1"/>
</dbReference>
<dbReference type="PANTHER" id="PTHR11707">
    <property type="entry name" value="L-ASPARAGINASE"/>
    <property type="match status" value="1"/>
</dbReference>
<feature type="domain" description="Asparaginase/glutaminase C-terminal" evidence="5">
    <location>
        <begin position="260"/>
        <end position="366"/>
    </location>
</feature>
<dbReference type="Proteomes" id="UP000830835">
    <property type="component" value="Unassembled WGS sequence"/>
</dbReference>
<dbReference type="InterPro" id="IPR004550">
    <property type="entry name" value="AsnASE_II"/>
</dbReference>
<evidence type="ECO:0000256" key="3">
    <source>
        <dbReference type="SAM" id="SignalP"/>
    </source>
</evidence>
<dbReference type="SMART" id="SM00870">
    <property type="entry name" value="Asparaginase"/>
    <property type="match status" value="1"/>
</dbReference>
<dbReference type="EMBL" id="JAFIRA010000047">
    <property type="protein sequence ID" value="MCJ2544117.1"/>
    <property type="molecule type" value="Genomic_DNA"/>
</dbReference>
<gene>
    <name evidence="6" type="ORF">JX360_14590</name>
</gene>
<dbReference type="PANTHER" id="PTHR11707:SF28">
    <property type="entry name" value="60 KDA LYSOPHOSPHOLIPASE"/>
    <property type="match status" value="1"/>
</dbReference>
<evidence type="ECO:0000259" key="5">
    <source>
        <dbReference type="Pfam" id="PF17763"/>
    </source>
</evidence>
<comment type="caution">
    <text evidence="6">The sequence shown here is derived from an EMBL/GenBank/DDBJ whole genome shotgun (WGS) entry which is preliminary data.</text>
</comment>
<evidence type="ECO:0000256" key="1">
    <source>
        <dbReference type="ARBA" id="ARBA00010518"/>
    </source>
</evidence>
<evidence type="ECO:0000313" key="7">
    <source>
        <dbReference type="Proteomes" id="UP000830835"/>
    </source>
</evidence>
<feature type="signal peptide" evidence="3">
    <location>
        <begin position="1"/>
        <end position="17"/>
    </location>
</feature>
<reference evidence="6" key="1">
    <citation type="submission" date="2021-02" db="EMBL/GenBank/DDBJ databases">
        <title>The CRISPR/cas machinery reduction and long-range gene transfer in the hot spring cyanobacterium Synechococcus.</title>
        <authorList>
            <person name="Dvorak P."/>
            <person name="Jahodarova E."/>
            <person name="Hasler P."/>
            <person name="Poulickova A."/>
        </authorList>
    </citation>
    <scope>NUCLEOTIDE SEQUENCE</scope>
    <source>
        <strain evidence="6">Rupite</strain>
    </source>
</reference>
<evidence type="ECO:0000259" key="4">
    <source>
        <dbReference type="Pfam" id="PF00710"/>
    </source>
</evidence>
<dbReference type="Gene3D" id="3.40.50.1170">
    <property type="entry name" value="L-asparaginase, N-terminal domain"/>
    <property type="match status" value="1"/>
</dbReference>
<evidence type="ECO:0000256" key="2">
    <source>
        <dbReference type="ARBA" id="ARBA00022801"/>
    </source>
</evidence>
<keyword evidence="7" id="KW-1185">Reference proteome</keyword>
<dbReference type="InterPro" id="IPR040919">
    <property type="entry name" value="Asparaginase_C"/>
</dbReference>
<proteinExistence type="inferred from homology"/>
<dbReference type="InterPro" id="IPR027474">
    <property type="entry name" value="L-asparaginase_N"/>
</dbReference>
<accession>A0ABT0CE97</accession>
<dbReference type="PIRSF" id="PIRSF001220">
    <property type="entry name" value="L-ASNase_gatD"/>
    <property type="match status" value="1"/>
</dbReference>
<dbReference type="InterPro" id="IPR006034">
    <property type="entry name" value="Asparaginase/glutaminase-like"/>
</dbReference>
<comment type="similarity">
    <text evidence="1">Belongs to the asparaginase 1 family.</text>
</comment>
<dbReference type="PRINTS" id="PR00139">
    <property type="entry name" value="ASNGLNASE"/>
</dbReference>
<dbReference type="RefSeq" id="WP_244352334.1">
    <property type="nucleotide sequence ID" value="NZ_JAFIRA010000047.1"/>
</dbReference>
<dbReference type="InterPro" id="IPR036152">
    <property type="entry name" value="Asp/glu_Ase-like_sf"/>
</dbReference>
<evidence type="ECO:0000313" key="6">
    <source>
        <dbReference type="EMBL" id="MCJ2544117.1"/>
    </source>
</evidence>
<name>A0ABT0CE97_THEVL</name>
<dbReference type="SUPFAM" id="SSF53774">
    <property type="entry name" value="Glutaminase/Asparaginase"/>
    <property type="match status" value="1"/>
</dbReference>
<dbReference type="InterPro" id="IPR027473">
    <property type="entry name" value="L-asparaginase_C"/>
</dbReference>
<feature type="chain" id="PRO_5046191040" evidence="3">
    <location>
        <begin position="18"/>
        <end position="369"/>
    </location>
</feature>